<keyword evidence="6" id="KW-0732">Signal</keyword>
<organism evidence="8 9">
    <name type="scientific">Calditerricola satsumensis</name>
    <dbReference type="NCBI Taxonomy" id="373054"/>
    <lineage>
        <taxon>Bacteria</taxon>
        <taxon>Bacillati</taxon>
        <taxon>Bacillota</taxon>
        <taxon>Bacilli</taxon>
        <taxon>Bacillales</taxon>
        <taxon>Bacillaceae</taxon>
        <taxon>Calditerricola</taxon>
    </lineage>
</organism>
<keyword evidence="3" id="KW-0378">Hydrolase</keyword>
<accession>A0A8J3B6C2</accession>
<feature type="signal peptide" evidence="6">
    <location>
        <begin position="1"/>
        <end position="32"/>
    </location>
</feature>
<dbReference type="PANTHER" id="PTHR47053">
    <property type="entry name" value="MUREIN DD-ENDOPEPTIDASE MEPH-RELATED"/>
    <property type="match status" value="1"/>
</dbReference>
<evidence type="ECO:0000256" key="6">
    <source>
        <dbReference type="SAM" id="SignalP"/>
    </source>
</evidence>
<dbReference type="GO" id="GO:0006508">
    <property type="term" value="P:proteolysis"/>
    <property type="evidence" value="ECO:0007669"/>
    <property type="project" value="UniProtKB-KW"/>
</dbReference>
<evidence type="ECO:0000259" key="7">
    <source>
        <dbReference type="PROSITE" id="PS51935"/>
    </source>
</evidence>
<comment type="similarity">
    <text evidence="1">Belongs to the peptidase C40 family.</text>
</comment>
<keyword evidence="4" id="KW-0788">Thiol protease</keyword>
<name>A0A8J3B6C2_9BACI</name>
<feature type="compositionally biased region" description="Low complexity" evidence="5">
    <location>
        <begin position="92"/>
        <end position="111"/>
    </location>
</feature>
<evidence type="ECO:0000313" key="9">
    <source>
        <dbReference type="Proteomes" id="UP000637720"/>
    </source>
</evidence>
<dbReference type="Pfam" id="PF00877">
    <property type="entry name" value="NLPC_P60"/>
    <property type="match status" value="1"/>
</dbReference>
<evidence type="ECO:0000313" key="8">
    <source>
        <dbReference type="EMBL" id="GGJ92831.1"/>
    </source>
</evidence>
<dbReference type="Proteomes" id="UP000637720">
    <property type="component" value="Unassembled WGS sequence"/>
</dbReference>
<dbReference type="RefSeq" id="WP_054668879.1">
    <property type="nucleotide sequence ID" value="NZ_BMOF01000003.1"/>
</dbReference>
<protein>
    <recommendedName>
        <fullName evidence="7">NlpC/P60 domain-containing protein</fullName>
    </recommendedName>
</protein>
<evidence type="ECO:0000256" key="1">
    <source>
        <dbReference type="ARBA" id="ARBA00007074"/>
    </source>
</evidence>
<reference evidence="8" key="2">
    <citation type="submission" date="2020-09" db="EMBL/GenBank/DDBJ databases">
        <authorList>
            <person name="Sun Q."/>
            <person name="Ohkuma M."/>
        </authorList>
    </citation>
    <scope>NUCLEOTIDE SEQUENCE</scope>
    <source>
        <strain evidence="8">JCM 14719</strain>
    </source>
</reference>
<feature type="compositionally biased region" description="Polar residues" evidence="5">
    <location>
        <begin position="58"/>
        <end position="75"/>
    </location>
</feature>
<evidence type="ECO:0000256" key="4">
    <source>
        <dbReference type="ARBA" id="ARBA00022807"/>
    </source>
</evidence>
<dbReference type="EMBL" id="BMOF01000003">
    <property type="protein sequence ID" value="GGJ92831.1"/>
    <property type="molecule type" value="Genomic_DNA"/>
</dbReference>
<dbReference type="GO" id="GO:0008234">
    <property type="term" value="F:cysteine-type peptidase activity"/>
    <property type="evidence" value="ECO:0007669"/>
    <property type="project" value="UniProtKB-KW"/>
</dbReference>
<evidence type="ECO:0000256" key="2">
    <source>
        <dbReference type="ARBA" id="ARBA00022670"/>
    </source>
</evidence>
<reference evidence="8" key="1">
    <citation type="journal article" date="2014" name="Int. J. Syst. Evol. Microbiol.">
        <title>Complete genome sequence of Corynebacterium casei LMG S-19264T (=DSM 44701T), isolated from a smear-ripened cheese.</title>
        <authorList>
            <consortium name="US DOE Joint Genome Institute (JGI-PGF)"/>
            <person name="Walter F."/>
            <person name="Albersmeier A."/>
            <person name="Kalinowski J."/>
            <person name="Ruckert C."/>
        </authorList>
    </citation>
    <scope>NUCLEOTIDE SEQUENCE</scope>
    <source>
        <strain evidence="8">JCM 14719</strain>
    </source>
</reference>
<gene>
    <name evidence="8" type="ORF">GCM10007043_03140</name>
</gene>
<feature type="chain" id="PRO_5035202977" description="NlpC/P60 domain-containing protein" evidence="6">
    <location>
        <begin position="33"/>
        <end position="241"/>
    </location>
</feature>
<dbReference type="InterPro" id="IPR038765">
    <property type="entry name" value="Papain-like_cys_pep_sf"/>
</dbReference>
<sequence length="241" mass="25507">MRNHARKTWKTLGAICLTTSLTFSMIAPSAEAASFAYIWKSVTSQTGKPGTFVSITNGTVSKGTSSTNGSPTKTPATKAGSVPIASTNGSSTWEAPATTPTKPAAPKTEAPSPRDSSLADTIIATGEKYLGTPYKFGANYARDRAFDCSEFTRVVFGENGITLPRSSRQQAQVGRTVSLNALQKGDLIFFDTSSARAGIDHVAIYAGNGKILHAIPRGGVRYDSFSGYWVRAAVTAKRVIE</sequence>
<dbReference type="InterPro" id="IPR000064">
    <property type="entry name" value="NLP_P60_dom"/>
</dbReference>
<dbReference type="PROSITE" id="PS51935">
    <property type="entry name" value="NLPC_P60"/>
    <property type="match status" value="1"/>
</dbReference>
<dbReference type="SUPFAM" id="SSF54001">
    <property type="entry name" value="Cysteine proteinases"/>
    <property type="match status" value="1"/>
</dbReference>
<feature type="domain" description="NlpC/P60" evidence="7">
    <location>
        <begin position="116"/>
        <end position="240"/>
    </location>
</feature>
<keyword evidence="2" id="KW-0645">Protease</keyword>
<proteinExistence type="inferred from homology"/>
<evidence type="ECO:0000256" key="3">
    <source>
        <dbReference type="ARBA" id="ARBA00022801"/>
    </source>
</evidence>
<feature type="region of interest" description="Disordered" evidence="5">
    <location>
        <begin position="58"/>
        <end position="118"/>
    </location>
</feature>
<keyword evidence="9" id="KW-1185">Reference proteome</keyword>
<comment type="caution">
    <text evidence="8">The sequence shown here is derived from an EMBL/GenBank/DDBJ whole genome shotgun (WGS) entry which is preliminary data.</text>
</comment>
<dbReference type="InterPro" id="IPR051202">
    <property type="entry name" value="Peptidase_C40"/>
</dbReference>
<dbReference type="PANTHER" id="PTHR47053:SF1">
    <property type="entry name" value="MUREIN DD-ENDOPEPTIDASE MEPH-RELATED"/>
    <property type="match status" value="1"/>
</dbReference>
<dbReference type="Gene3D" id="3.90.1720.10">
    <property type="entry name" value="endopeptidase domain like (from Nostoc punctiforme)"/>
    <property type="match status" value="1"/>
</dbReference>
<evidence type="ECO:0000256" key="5">
    <source>
        <dbReference type="SAM" id="MobiDB-lite"/>
    </source>
</evidence>
<dbReference type="AlphaFoldDB" id="A0A8J3B6C2"/>